<dbReference type="SUPFAM" id="SSF56672">
    <property type="entry name" value="DNA/RNA polymerases"/>
    <property type="match status" value="1"/>
</dbReference>
<reference evidence="1" key="1">
    <citation type="submission" date="2020-07" db="EMBL/GenBank/DDBJ databases">
        <title>Multicomponent nature underlies the extraordinary mechanical properties of spider dragline silk.</title>
        <authorList>
            <person name="Kono N."/>
            <person name="Nakamura H."/>
            <person name="Mori M."/>
            <person name="Yoshida Y."/>
            <person name="Ohtoshi R."/>
            <person name="Malay A.D."/>
            <person name="Moran D.A.P."/>
            <person name="Tomita M."/>
            <person name="Numata K."/>
            <person name="Arakawa K."/>
        </authorList>
    </citation>
    <scope>NUCLEOTIDE SEQUENCE</scope>
</reference>
<comment type="caution">
    <text evidence="1">The sequence shown here is derived from an EMBL/GenBank/DDBJ whole genome shotgun (WGS) entry which is preliminary data.</text>
</comment>
<organism evidence="1 2">
    <name type="scientific">Trichonephila clavata</name>
    <name type="common">Joro spider</name>
    <name type="synonym">Nephila clavata</name>
    <dbReference type="NCBI Taxonomy" id="2740835"/>
    <lineage>
        <taxon>Eukaryota</taxon>
        <taxon>Metazoa</taxon>
        <taxon>Ecdysozoa</taxon>
        <taxon>Arthropoda</taxon>
        <taxon>Chelicerata</taxon>
        <taxon>Arachnida</taxon>
        <taxon>Araneae</taxon>
        <taxon>Araneomorphae</taxon>
        <taxon>Entelegynae</taxon>
        <taxon>Araneoidea</taxon>
        <taxon>Nephilidae</taxon>
        <taxon>Trichonephila</taxon>
    </lineage>
</organism>
<dbReference type="InterPro" id="IPR043502">
    <property type="entry name" value="DNA/RNA_pol_sf"/>
</dbReference>
<dbReference type="PANTHER" id="PTHR47331">
    <property type="entry name" value="PHD-TYPE DOMAIN-CONTAINING PROTEIN"/>
    <property type="match status" value="1"/>
</dbReference>
<sequence length="252" mass="28667">MELKKLLQRGGMMLHKWCTNLSPTNAKEFPLDRYSEEIQVKTLGMIWNSVSDTFTYKANVSLNLGYTKRDVLSQIARIYDPFGFLGPVISKAKIFMQQLWLLKLDWYEILPPDISQQWENLIKTLPNLEKIKVPRCFLKISAIGLVLHGFADASSKAYGAVVYMQTVSITEESNCQLLCSKLRVAPTKVVTIPRLELCACLLLSKLTRRVISALKMQIESVQLWSYSTIALAWINTPPNLLKTFVGNRVSHI</sequence>
<keyword evidence="2" id="KW-1185">Reference proteome</keyword>
<dbReference type="Proteomes" id="UP000887116">
    <property type="component" value="Unassembled WGS sequence"/>
</dbReference>
<accession>A0A8X6GJ20</accession>
<gene>
    <name evidence="1" type="primary">AVEN_181318_1</name>
    <name evidence="1" type="ORF">TNCT_428501</name>
</gene>
<dbReference type="AlphaFoldDB" id="A0A8X6GJ20"/>
<evidence type="ECO:0000313" key="1">
    <source>
        <dbReference type="EMBL" id="GFQ67974.1"/>
    </source>
</evidence>
<evidence type="ECO:0000313" key="2">
    <source>
        <dbReference type="Proteomes" id="UP000887116"/>
    </source>
</evidence>
<dbReference type="Pfam" id="PF05380">
    <property type="entry name" value="Peptidase_A17"/>
    <property type="match status" value="1"/>
</dbReference>
<dbReference type="GO" id="GO:0071897">
    <property type="term" value="P:DNA biosynthetic process"/>
    <property type="evidence" value="ECO:0007669"/>
    <property type="project" value="UniProtKB-ARBA"/>
</dbReference>
<name>A0A8X6GJ20_TRICU</name>
<dbReference type="PANTHER" id="PTHR47331:SF5">
    <property type="entry name" value="RIBONUCLEASE H"/>
    <property type="match status" value="1"/>
</dbReference>
<dbReference type="OrthoDB" id="6433144at2759"/>
<dbReference type="InterPro" id="IPR008042">
    <property type="entry name" value="Retrotrans_Pao"/>
</dbReference>
<proteinExistence type="predicted"/>
<dbReference type="EMBL" id="BMAO01000610">
    <property type="protein sequence ID" value="GFQ67974.1"/>
    <property type="molecule type" value="Genomic_DNA"/>
</dbReference>
<protein>
    <submittedName>
        <fullName evidence="1">Integrase catalytic domain-containing protein</fullName>
    </submittedName>
</protein>